<dbReference type="InterPro" id="IPR048633">
    <property type="entry name" value="ITGAX-like_Ig_3"/>
</dbReference>
<reference evidence="18" key="2">
    <citation type="submission" date="2025-09" db="UniProtKB">
        <authorList>
            <consortium name="Ensembl"/>
        </authorList>
    </citation>
    <scope>IDENTIFICATION</scope>
</reference>
<proteinExistence type="inferred from homology"/>
<dbReference type="InterPro" id="IPR013517">
    <property type="entry name" value="FG-GAP"/>
</dbReference>
<reference evidence="18" key="1">
    <citation type="submission" date="2025-08" db="UniProtKB">
        <authorList>
            <consortium name="Ensembl"/>
        </authorList>
    </citation>
    <scope>IDENTIFICATION</scope>
</reference>
<feature type="transmembrane region" description="Helical" evidence="16">
    <location>
        <begin position="974"/>
        <end position="993"/>
    </location>
</feature>
<dbReference type="SUPFAM" id="SSF69318">
    <property type="entry name" value="Integrin alpha N-terminal domain"/>
    <property type="match status" value="1"/>
</dbReference>
<dbReference type="InterPro" id="IPR032695">
    <property type="entry name" value="Integrin_dom_sf"/>
</dbReference>
<keyword evidence="19" id="KW-1185">Reference proteome</keyword>
<evidence type="ECO:0000256" key="14">
    <source>
        <dbReference type="ARBA" id="ARBA00023180"/>
    </source>
</evidence>
<feature type="repeat" description="FG-GAP" evidence="15">
    <location>
        <begin position="437"/>
        <end position="496"/>
    </location>
</feature>
<dbReference type="PRINTS" id="PR00453">
    <property type="entry name" value="VWFADOMAIN"/>
</dbReference>
<dbReference type="GO" id="GO:0046872">
    <property type="term" value="F:metal ion binding"/>
    <property type="evidence" value="ECO:0007669"/>
    <property type="project" value="UniProtKB-KW"/>
</dbReference>
<dbReference type="InterPro" id="IPR002035">
    <property type="entry name" value="VWF_A"/>
</dbReference>
<dbReference type="PROSITE" id="PS50234">
    <property type="entry name" value="VWFA"/>
    <property type="match status" value="1"/>
</dbReference>
<keyword evidence="8 16" id="KW-0130">Cell adhesion</keyword>
<dbReference type="InterPro" id="IPR036465">
    <property type="entry name" value="vWFA_dom_sf"/>
</dbReference>
<evidence type="ECO:0000256" key="6">
    <source>
        <dbReference type="ARBA" id="ARBA00022737"/>
    </source>
</evidence>
<dbReference type="SUPFAM" id="SSF69179">
    <property type="entry name" value="Integrin domains"/>
    <property type="match status" value="3"/>
</dbReference>
<dbReference type="Gene3D" id="2.60.40.1460">
    <property type="entry name" value="Integrin domains. Chain A, domain 2"/>
    <property type="match status" value="1"/>
</dbReference>
<protein>
    <recommendedName>
        <fullName evidence="17">VWFA domain-containing protein</fullName>
    </recommendedName>
</protein>
<dbReference type="PANTHER" id="PTHR23220">
    <property type="entry name" value="INTEGRIN ALPHA"/>
    <property type="match status" value="1"/>
</dbReference>
<evidence type="ECO:0000259" key="17">
    <source>
        <dbReference type="PROSITE" id="PS50234"/>
    </source>
</evidence>
<feature type="repeat" description="FG-GAP" evidence="15">
    <location>
        <begin position="22"/>
        <end position="80"/>
    </location>
</feature>
<dbReference type="Gene3D" id="2.60.40.1530">
    <property type="entry name" value="ntegrin, alpha v. Chain A, domain 4"/>
    <property type="match status" value="1"/>
</dbReference>
<keyword evidence="13 16" id="KW-0675">Receptor</keyword>
<evidence type="ECO:0000256" key="8">
    <source>
        <dbReference type="ARBA" id="ARBA00022889"/>
    </source>
</evidence>
<dbReference type="GO" id="GO:0007229">
    <property type="term" value="P:integrin-mediated signaling pathway"/>
    <property type="evidence" value="ECO:0007669"/>
    <property type="project" value="UniProtKB-KW"/>
</dbReference>
<dbReference type="InterPro" id="IPR028994">
    <property type="entry name" value="Integrin_alpha_N"/>
</dbReference>
<evidence type="ECO:0000256" key="1">
    <source>
        <dbReference type="ARBA" id="ARBA00004479"/>
    </source>
</evidence>
<dbReference type="InterPro" id="IPR013519">
    <property type="entry name" value="Int_alpha_beta-p"/>
</dbReference>
<dbReference type="GO" id="GO:0098609">
    <property type="term" value="P:cell-cell adhesion"/>
    <property type="evidence" value="ECO:0007669"/>
    <property type="project" value="TreeGrafter"/>
</dbReference>
<feature type="repeat" description="FG-GAP" evidence="15">
    <location>
        <begin position="561"/>
        <end position="621"/>
    </location>
</feature>
<keyword evidence="3 16" id="KW-0812">Transmembrane</keyword>
<evidence type="ECO:0000256" key="12">
    <source>
        <dbReference type="ARBA" id="ARBA00023157"/>
    </source>
</evidence>
<dbReference type="InterPro" id="IPR048285">
    <property type="entry name" value="Integrin_alpha_Ig-like_2"/>
</dbReference>
<feature type="repeat" description="FG-GAP" evidence="15">
    <location>
        <begin position="382"/>
        <end position="435"/>
    </location>
</feature>
<dbReference type="Pfam" id="PF01839">
    <property type="entry name" value="FG-GAP"/>
    <property type="match status" value="3"/>
</dbReference>
<evidence type="ECO:0000256" key="10">
    <source>
        <dbReference type="ARBA" id="ARBA00023037"/>
    </source>
</evidence>
<evidence type="ECO:0000256" key="11">
    <source>
        <dbReference type="ARBA" id="ARBA00023136"/>
    </source>
</evidence>
<evidence type="ECO:0000256" key="13">
    <source>
        <dbReference type="ARBA" id="ARBA00023170"/>
    </source>
</evidence>
<keyword evidence="14" id="KW-0325">Glycoprotein</keyword>
<dbReference type="Pfam" id="PF21520">
    <property type="entry name" value="ITGAX-like_Ig_3"/>
    <property type="match status" value="1"/>
</dbReference>
<feature type="repeat" description="FG-GAP" evidence="15">
    <location>
        <begin position="499"/>
        <end position="557"/>
    </location>
</feature>
<comment type="subcellular location">
    <subcellularLocation>
        <location evidence="1 16">Membrane</location>
        <topology evidence="1 16">Single-pass type I membrane protein</topology>
    </subcellularLocation>
</comment>
<dbReference type="PROSITE" id="PS51470">
    <property type="entry name" value="FG_GAP"/>
    <property type="match status" value="6"/>
</dbReference>
<dbReference type="GO" id="GO:0005178">
    <property type="term" value="F:integrin binding"/>
    <property type="evidence" value="ECO:0007669"/>
    <property type="project" value="TreeGrafter"/>
</dbReference>
<dbReference type="Gene3D" id="2.60.40.1510">
    <property type="entry name" value="ntegrin, alpha v. Chain A, domain 3"/>
    <property type="match status" value="1"/>
</dbReference>
<keyword evidence="7" id="KW-0106">Calcium</keyword>
<dbReference type="Gene3D" id="3.40.50.410">
    <property type="entry name" value="von Willebrand factor, type A domain"/>
    <property type="match status" value="1"/>
</dbReference>
<comment type="similarity">
    <text evidence="2 16">Belongs to the integrin alpha chain family.</text>
</comment>
<evidence type="ECO:0000256" key="4">
    <source>
        <dbReference type="ARBA" id="ARBA00022723"/>
    </source>
</evidence>
<dbReference type="GO" id="GO:0008305">
    <property type="term" value="C:integrin complex"/>
    <property type="evidence" value="ECO:0007669"/>
    <property type="project" value="InterPro"/>
</dbReference>
<evidence type="ECO:0000256" key="7">
    <source>
        <dbReference type="ARBA" id="ARBA00022837"/>
    </source>
</evidence>
<name>A0A8C8S6R9_9SAUR</name>
<dbReference type="SMART" id="SM00327">
    <property type="entry name" value="VWA"/>
    <property type="match status" value="1"/>
</dbReference>
<dbReference type="Pfam" id="PF08441">
    <property type="entry name" value="Integrin_A_Ig_1"/>
    <property type="match status" value="1"/>
</dbReference>
<dbReference type="PRINTS" id="PR01185">
    <property type="entry name" value="INTEGRINA"/>
</dbReference>
<evidence type="ECO:0000313" key="18">
    <source>
        <dbReference type="Ensembl" id="ENSPCEP00000015206.1"/>
    </source>
</evidence>
<keyword evidence="5" id="KW-0732">Signal</keyword>
<evidence type="ECO:0000256" key="2">
    <source>
        <dbReference type="ARBA" id="ARBA00008054"/>
    </source>
</evidence>
<feature type="domain" description="VWFA" evidence="17">
    <location>
        <begin position="144"/>
        <end position="319"/>
    </location>
</feature>
<dbReference type="Pfam" id="PF20805">
    <property type="entry name" value="Integrin_A_Ig_2"/>
    <property type="match status" value="1"/>
</dbReference>
<feature type="repeat" description="FG-GAP" evidence="15">
    <location>
        <begin position="330"/>
        <end position="381"/>
    </location>
</feature>
<dbReference type="GO" id="GO:0033627">
    <property type="term" value="P:cell adhesion mediated by integrin"/>
    <property type="evidence" value="ECO:0007669"/>
    <property type="project" value="TreeGrafter"/>
</dbReference>
<comment type="caution">
    <text evidence="16">Lacks conserved residue(s) required for the propagation of feature annotation.</text>
</comment>
<accession>A0A8C8S6R9</accession>
<dbReference type="AlphaFoldDB" id="A0A8C8S6R9"/>
<organism evidence="18 19">
    <name type="scientific">Pelusios castaneus</name>
    <name type="common">West African mud turtle</name>
    <dbReference type="NCBI Taxonomy" id="367368"/>
    <lineage>
        <taxon>Eukaryota</taxon>
        <taxon>Metazoa</taxon>
        <taxon>Chordata</taxon>
        <taxon>Craniata</taxon>
        <taxon>Vertebrata</taxon>
        <taxon>Euteleostomi</taxon>
        <taxon>Archelosauria</taxon>
        <taxon>Testudinata</taxon>
        <taxon>Testudines</taxon>
        <taxon>Pleurodira</taxon>
        <taxon>Pelomedusidae</taxon>
        <taxon>Pelusios</taxon>
    </lineage>
</organism>
<evidence type="ECO:0000313" key="19">
    <source>
        <dbReference type="Proteomes" id="UP000694393"/>
    </source>
</evidence>
<dbReference type="PANTHER" id="PTHR23220:SF118">
    <property type="entry name" value="INTEGRIN ALPHA-X"/>
    <property type="match status" value="1"/>
</dbReference>
<dbReference type="Gene3D" id="1.20.5.930">
    <property type="entry name" value="Bicelle-embedded integrin alpha(iib) transmembrane segment"/>
    <property type="match status" value="1"/>
</dbReference>
<dbReference type="GO" id="GO:0009897">
    <property type="term" value="C:external side of plasma membrane"/>
    <property type="evidence" value="ECO:0007669"/>
    <property type="project" value="TreeGrafter"/>
</dbReference>
<evidence type="ECO:0000256" key="9">
    <source>
        <dbReference type="ARBA" id="ARBA00022989"/>
    </source>
</evidence>
<evidence type="ECO:0000256" key="16">
    <source>
        <dbReference type="RuleBase" id="RU003762"/>
    </source>
</evidence>
<evidence type="ECO:0000256" key="15">
    <source>
        <dbReference type="PROSITE-ProRule" id="PRU00803"/>
    </source>
</evidence>
<dbReference type="FunFam" id="3.40.50.410:FF:000012">
    <property type="entry name" value="Integrin, alpha 10"/>
    <property type="match status" value="1"/>
</dbReference>
<keyword evidence="6" id="KW-0677">Repeat</keyword>
<dbReference type="Pfam" id="PF00092">
    <property type="entry name" value="VWA"/>
    <property type="match status" value="1"/>
</dbReference>
<dbReference type="InterPro" id="IPR000413">
    <property type="entry name" value="Integrin_alpha"/>
</dbReference>
<sequence>LTFFFFLYPPPPEPYPCGSIVDVERPIIFQEAAAGFGHSVVQFGSASTGGLLVGAPLQTGDMNKTGKVYKCDPGTGRCQEIPIQSRAMLCWGGRGGCPACGPTVHRDCGENMYLKGYCFLLDQNLQQLQRIPDTLPECPRRATDIVLLIDGSSSIIPENFRKMKTFISETMKRFRSTDTQFALMQFSNKFKQHFNFTEYRRSRDPDHLVRSVVQLWGATFTASAIQKAVQELFTSSRDEATKILIVITDGEKSGDPLSYSDVIPEAERSGIVRYAIGVGSAFSSPDDQQELHEITSHPTEEHIFQVDNFDALQGIQNQLQEKIFAIEGTQSQSGSSFHLEMSQEGFSSLLSPDGAVLGAVGAYDWSGGIFLYGSSGEPSFINVSRTSTDMNGAYLGYSSQVVTINGQSSYVVGAPRYQHRGKVILFSQDVNSGKWMIRSEVQGEQVGSYFGGTLCSVDLNRDGNTDLVLIGAPMYYTPLNGGQVYICPFSRQGATLRCRRRLQGQMGHGFGRFGASISEIGDISGDGQTDLAIGAPMENGNRGALYIFHGEKRGFSSQHRQRIEGAQFPSRLHYFGQAVSGGTDLTGDGLPDIAVGAQGQVLLLRSRPVLKVGVSVSFQPPTIPTSAFKCQGQEQLNTEASRANVCFTVTKSTKDSLGNRISSTIQYNLALDPGRTKIRAAFDSDSPVLSRELWLGIEKRCETHRITLPFCPEDTLTPITLSLNYTLTGDPIAAVGHLRPILSEDSSSVSTGLLPFEKDCGNDRVCEGRLILSPFSLNTLVVGVTPELNITVSIQNRGENSYSTMVRFFYPLALSYRRVRLIQVQPHPHALQMWGGRYRRGVVGAKTSGFSSCSALCEVCVFQVRNLRERHVPISVTFQFPVELNGVQVWNASEVIPSKVPASPCPCVSPANPLSHPAISFHPKDCSVATCKKIQCTIASLEMQQPLEFTIKGKVSFQWVSKTQQQKVTLVSEWILWGWMVPGLLGPCLMAFLPQVETVVESYEVYNYLPIIVGSSVGGLVLLALIISALYKLKFFKRQYKEMMDNTKDSIRAGLAQSDYDSVCPSPDILRQ</sequence>
<dbReference type="GO" id="GO:0007160">
    <property type="term" value="P:cell-matrix adhesion"/>
    <property type="evidence" value="ECO:0007669"/>
    <property type="project" value="TreeGrafter"/>
</dbReference>
<dbReference type="SMART" id="SM00191">
    <property type="entry name" value="Int_alpha"/>
    <property type="match status" value="5"/>
</dbReference>
<dbReference type="InterPro" id="IPR013649">
    <property type="entry name" value="Integrin_alpha_Ig-like_1"/>
</dbReference>
<keyword evidence="4" id="KW-0479">Metal-binding</keyword>
<evidence type="ECO:0000256" key="3">
    <source>
        <dbReference type="ARBA" id="ARBA00022692"/>
    </source>
</evidence>
<dbReference type="Proteomes" id="UP000694393">
    <property type="component" value="Unplaced"/>
</dbReference>
<feature type="transmembrane region" description="Helical" evidence="16">
    <location>
        <begin position="1005"/>
        <end position="1031"/>
    </location>
</feature>
<keyword evidence="9 16" id="KW-1133">Transmembrane helix</keyword>
<dbReference type="Gene3D" id="2.130.10.130">
    <property type="entry name" value="Integrin alpha, N-terminal"/>
    <property type="match status" value="1"/>
</dbReference>
<keyword evidence="11 16" id="KW-0472">Membrane</keyword>
<dbReference type="Ensembl" id="ENSPCET00000015745.1">
    <property type="protein sequence ID" value="ENSPCEP00000015206.1"/>
    <property type="gene ID" value="ENSPCEG00000011948.1"/>
</dbReference>
<evidence type="ECO:0000256" key="5">
    <source>
        <dbReference type="ARBA" id="ARBA00022729"/>
    </source>
</evidence>
<keyword evidence="10 16" id="KW-0401">Integrin</keyword>
<keyword evidence="12" id="KW-1015">Disulfide bond</keyword>
<dbReference type="SUPFAM" id="SSF53300">
    <property type="entry name" value="vWA-like"/>
    <property type="match status" value="1"/>
</dbReference>